<dbReference type="Proteomes" id="UP000000644">
    <property type="component" value="Chromosome"/>
</dbReference>
<dbReference type="PANTHER" id="PTHR14289:SF16">
    <property type="entry name" value="POLYMERASE DELTA-INTERACTING PROTEIN 2"/>
    <property type="match status" value="1"/>
</dbReference>
<dbReference type="InterPro" id="IPR036767">
    <property type="entry name" value="ApaG_sf"/>
</dbReference>
<dbReference type="EMBL" id="CP000529">
    <property type="protein sequence ID" value="ABM38957.1"/>
    <property type="molecule type" value="Genomic_DNA"/>
</dbReference>
<evidence type="ECO:0000259" key="3">
    <source>
        <dbReference type="PROSITE" id="PS51087"/>
    </source>
</evidence>
<name>A1VTH9_POLNA</name>
<evidence type="ECO:0000313" key="5">
    <source>
        <dbReference type="Proteomes" id="UP000000644"/>
    </source>
</evidence>
<organism evidence="4 5">
    <name type="scientific">Polaromonas naphthalenivorans (strain CJ2)</name>
    <dbReference type="NCBI Taxonomy" id="365044"/>
    <lineage>
        <taxon>Bacteria</taxon>
        <taxon>Pseudomonadati</taxon>
        <taxon>Pseudomonadota</taxon>
        <taxon>Betaproteobacteria</taxon>
        <taxon>Burkholderiales</taxon>
        <taxon>Comamonadaceae</taxon>
        <taxon>Polaromonas</taxon>
    </lineage>
</organism>
<evidence type="ECO:0000256" key="2">
    <source>
        <dbReference type="HAMAP-Rule" id="MF_00791"/>
    </source>
</evidence>
<dbReference type="Pfam" id="PF04379">
    <property type="entry name" value="DUF525"/>
    <property type="match status" value="1"/>
</dbReference>
<keyword evidence="5" id="KW-1185">Reference proteome</keyword>
<reference evidence="5" key="1">
    <citation type="journal article" date="2009" name="Environ. Microbiol.">
        <title>The genome of Polaromonas naphthalenivorans strain CJ2, isolated from coal tar-contaminated sediment, reveals physiological and metabolic versatility and evolution through extensive horizontal gene transfer.</title>
        <authorList>
            <person name="Yagi J.M."/>
            <person name="Sims D."/>
            <person name="Brettin T."/>
            <person name="Bruce D."/>
            <person name="Madsen E.L."/>
        </authorList>
    </citation>
    <scope>NUCLEOTIDE SEQUENCE [LARGE SCALE GENOMIC DNA]</scope>
    <source>
        <strain evidence="5">CJ2</strain>
    </source>
</reference>
<dbReference type="GO" id="GO:0070987">
    <property type="term" value="P:error-free translesion synthesis"/>
    <property type="evidence" value="ECO:0007669"/>
    <property type="project" value="TreeGrafter"/>
</dbReference>
<dbReference type="AlphaFoldDB" id="A1VTH9"/>
<proteinExistence type="inferred from homology"/>
<dbReference type="PANTHER" id="PTHR14289">
    <property type="entry name" value="F-BOX ONLY PROTEIN 3"/>
    <property type="match status" value="1"/>
</dbReference>
<evidence type="ECO:0000313" key="4">
    <source>
        <dbReference type="EMBL" id="ABM38957.1"/>
    </source>
</evidence>
<dbReference type="HOGENOM" id="CLU_128074_1_0_4"/>
<dbReference type="KEGG" id="pna:Pnap_3661"/>
<evidence type="ECO:0000256" key="1">
    <source>
        <dbReference type="ARBA" id="ARBA00017693"/>
    </source>
</evidence>
<accession>A1VTH9</accession>
<gene>
    <name evidence="2" type="primary">apaG</name>
    <name evidence="4" type="ordered locus">Pnap_3661</name>
</gene>
<sequence length="142" mass="15525">MAAKPIFMPCPMSKYQFSCEVLPQYLPEQSAPEHGLYGFSYTVTITNTGEVAAQLISRHWIISDANGHNEEVKGLGVVGQQPLLKPGESFQYTSGSRLRTPSGTMHGSYFCVAEDGERFEVVVPLFVLEAMNGSSPSGRVLH</sequence>
<dbReference type="InterPro" id="IPR007474">
    <property type="entry name" value="ApaG_domain"/>
</dbReference>
<dbReference type="HAMAP" id="MF_00791">
    <property type="entry name" value="ApaG"/>
    <property type="match status" value="1"/>
</dbReference>
<feature type="domain" description="ApaG" evidence="3">
    <location>
        <begin position="11"/>
        <end position="135"/>
    </location>
</feature>
<dbReference type="Gene3D" id="2.60.40.1470">
    <property type="entry name" value="ApaG domain"/>
    <property type="match status" value="1"/>
</dbReference>
<dbReference type="NCBIfam" id="NF003967">
    <property type="entry name" value="PRK05461.1"/>
    <property type="match status" value="1"/>
</dbReference>
<protein>
    <recommendedName>
        <fullName evidence="1 2">Protein ApaG</fullName>
    </recommendedName>
</protein>
<dbReference type="eggNOG" id="COG2967">
    <property type="taxonomic scope" value="Bacteria"/>
</dbReference>
<dbReference type="STRING" id="365044.Pnap_3661"/>
<dbReference type="PROSITE" id="PS51087">
    <property type="entry name" value="APAG"/>
    <property type="match status" value="1"/>
</dbReference>
<dbReference type="InterPro" id="IPR023065">
    <property type="entry name" value="Uncharacterised_ApaG"/>
</dbReference>
<dbReference type="SUPFAM" id="SSF110069">
    <property type="entry name" value="ApaG-like"/>
    <property type="match status" value="1"/>
</dbReference>